<dbReference type="RefSeq" id="WP_147074498.1">
    <property type="nucleotide sequence ID" value="NZ_AP021884.1"/>
</dbReference>
<name>A0A512LAQ2_9PROT</name>
<dbReference type="InterPro" id="IPR001763">
    <property type="entry name" value="Rhodanese-like_dom"/>
</dbReference>
<dbReference type="SMART" id="SM00450">
    <property type="entry name" value="RHOD"/>
    <property type="match status" value="1"/>
</dbReference>
<dbReference type="EMBL" id="BKAD01000031">
    <property type="protein sequence ID" value="GEP31532.1"/>
    <property type="molecule type" value="Genomic_DNA"/>
</dbReference>
<evidence type="ECO:0000313" key="2">
    <source>
        <dbReference type="EMBL" id="GEP31532.1"/>
    </source>
</evidence>
<protein>
    <recommendedName>
        <fullName evidence="1">Rhodanese domain-containing protein</fullName>
    </recommendedName>
</protein>
<dbReference type="Proteomes" id="UP000321337">
    <property type="component" value="Unassembled WGS sequence"/>
</dbReference>
<dbReference type="CDD" id="cd00158">
    <property type="entry name" value="RHOD"/>
    <property type="match status" value="1"/>
</dbReference>
<dbReference type="InterPro" id="IPR052367">
    <property type="entry name" value="Thiosulfate_ST/Rhodanese-like"/>
</dbReference>
<feature type="domain" description="Rhodanese" evidence="1">
    <location>
        <begin position="28"/>
        <end position="120"/>
    </location>
</feature>
<dbReference type="AlphaFoldDB" id="A0A512LAQ2"/>
<evidence type="ECO:0000313" key="3">
    <source>
        <dbReference type="Proteomes" id="UP000321337"/>
    </source>
</evidence>
<dbReference type="InterPro" id="IPR036873">
    <property type="entry name" value="Rhodanese-like_dom_sf"/>
</dbReference>
<dbReference type="PROSITE" id="PS50206">
    <property type="entry name" value="RHODANESE_3"/>
    <property type="match status" value="1"/>
</dbReference>
<dbReference type="PANTHER" id="PTHR45431:SF3">
    <property type="entry name" value="RHODANESE-LIKE DOMAIN-CONTAINING PROTEIN 15, CHLOROPLASTIC"/>
    <property type="match status" value="1"/>
</dbReference>
<accession>A0A512LAQ2</accession>
<dbReference type="PANTHER" id="PTHR45431">
    <property type="entry name" value="RHODANESE-LIKE DOMAIN-CONTAINING PROTEIN 15, CHLOROPLASTIC"/>
    <property type="match status" value="1"/>
</dbReference>
<comment type="caution">
    <text evidence="2">The sequence shown here is derived from an EMBL/GenBank/DDBJ whole genome shotgun (WGS) entry which is preliminary data.</text>
</comment>
<gene>
    <name evidence="2" type="ORF">TPL01_26700</name>
</gene>
<organism evidence="2 3">
    <name type="scientific">Sulfuriferula plumbiphila</name>
    <dbReference type="NCBI Taxonomy" id="171865"/>
    <lineage>
        <taxon>Bacteria</taxon>
        <taxon>Pseudomonadati</taxon>
        <taxon>Pseudomonadota</taxon>
        <taxon>Betaproteobacteria</taxon>
        <taxon>Nitrosomonadales</taxon>
        <taxon>Sulfuricellaceae</taxon>
        <taxon>Sulfuriferula</taxon>
    </lineage>
</organism>
<dbReference type="OrthoDB" id="1445766at2"/>
<proteinExistence type="predicted"/>
<evidence type="ECO:0000259" key="1">
    <source>
        <dbReference type="PROSITE" id="PS50206"/>
    </source>
</evidence>
<reference evidence="2 3" key="1">
    <citation type="submission" date="2019-07" db="EMBL/GenBank/DDBJ databases">
        <title>Whole genome shotgun sequence of Thiobacillus plumbophilus NBRC 107929.</title>
        <authorList>
            <person name="Hosoyama A."/>
            <person name="Uohara A."/>
            <person name="Ohji S."/>
            <person name="Ichikawa N."/>
        </authorList>
    </citation>
    <scope>NUCLEOTIDE SEQUENCE [LARGE SCALE GENOMIC DNA]</scope>
    <source>
        <strain evidence="2 3">NBRC 107929</strain>
    </source>
</reference>
<sequence>MSMTPQQLVAEAKAQIREVDANSAAQRISAGAVVIDVREPAEFDAGRLPNAVNIPRGVLEFKTSDHPALANKDAEILLYCKTGGRSALATLNLQRLGYTRPVSMVGGFEAWVNAGQPVVTGTTSFDA</sequence>
<dbReference type="Gene3D" id="3.40.250.10">
    <property type="entry name" value="Rhodanese-like domain"/>
    <property type="match status" value="1"/>
</dbReference>
<keyword evidence="3" id="KW-1185">Reference proteome</keyword>
<dbReference type="Pfam" id="PF00581">
    <property type="entry name" value="Rhodanese"/>
    <property type="match status" value="1"/>
</dbReference>
<dbReference type="SUPFAM" id="SSF52821">
    <property type="entry name" value="Rhodanese/Cell cycle control phosphatase"/>
    <property type="match status" value="1"/>
</dbReference>